<name>A0AAD2FD99_9STRA</name>
<organism evidence="2 3">
    <name type="scientific">Cylindrotheca closterium</name>
    <dbReference type="NCBI Taxonomy" id="2856"/>
    <lineage>
        <taxon>Eukaryota</taxon>
        <taxon>Sar</taxon>
        <taxon>Stramenopiles</taxon>
        <taxon>Ochrophyta</taxon>
        <taxon>Bacillariophyta</taxon>
        <taxon>Bacillariophyceae</taxon>
        <taxon>Bacillariophycidae</taxon>
        <taxon>Bacillariales</taxon>
        <taxon>Bacillariaceae</taxon>
        <taxon>Cylindrotheca</taxon>
    </lineage>
</organism>
<accession>A0AAD2FD99</accession>
<sequence length="349" mass="39851">MVNAQYEAPVALLNENKQYQTHCDFDEADSLLLGLEKSMKTDKHLAAPEAVGSSMYYNLDGCISKAGDIFESYPMAPPMAPPSTKDTSVSSHDLSLFMDQVMRPTLPTLPQPRPFDLNLSIELEPHPQNDKKRFLEEPTFLNTEPPASKRSRICNVVEDDESSQEEESLPKFRNYQEQQWQEQYQGLLEFKAKHGHCCVPNSYPPNPVLGRWVKRQRYQYKLRESGKQSTLVAPRVQALEAAGFVWDSHSALWEERLNELKQYRIAHGDCNVPSSYPKSKQLSTWVKCQRRQYRLFGKGKNSNLTEERIAALDDLGFVWDGRTIGNRCSKAAACESTRPRSTRFLNANV</sequence>
<gene>
    <name evidence="2" type="ORF">CYCCA115_LOCUS1658</name>
</gene>
<dbReference type="PANTHER" id="PTHR33418">
    <property type="entry name" value="HELICASE-ASSOCIATED"/>
    <property type="match status" value="1"/>
</dbReference>
<dbReference type="Gene3D" id="6.10.140.530">
    <property type="match status" value="2"/>
</dbReference>
<feature type="domain" description="Helicase-associated" evidence="1">
    <location>
        <begin position="251"/>
        <end position="317"/>
    </location>
</feature>
<evidence type="ECO:0000259" key="1">
    <source>
        <dbReference type="Pfam" id="PF03457"/>
    </source>
</evidence>
<dbReference type="Proteomes" id="UP001295423">
    <property type="component" value="Unassembled WGS sequence"/>
</dbReference>
<comment type="caution">
    <text evidence="2">The sequence shown here is derived from an EMBL/GenBank/DDBJ whole genome shotgun (WGS) entry which is preliminary data.</text>
</comment>
<reference evidence="2" key="1">
    <citation type="submission" date="2023-08" db="EMBL/GenBank/DDBJ databases">
        <authorList>
            <person name="Audoor S."/>
            <person name="Bilcke G."/>
        </authorList>
    </citation>
    <scope>NUCLEOTIDE SEQUENCE</scope>
</reference>
<protein>
    <recommendedName>
        <fullName evidence="1">Helicase-associated domain-containing protein</fullName>
    </recommendedName>
</protein>
<dbReference type="EMBL" id="CAKOGP040000080">
    <property type="protein sequence ID" value="CAJ1929336.1"/>
    <property type="molecule type" value="Genomic_DNA"/>
</dbReference>
<dbReference type="InterPro" id="IPR005114">
    <property type="entry name" value="Helicase_assoc"/>
</dbReference>
<proteinExistence type="predicted"/>
<feature type="domain" description="Helicase-associated" evidence="1">
    <location>
        <begin position="176"/>
        <end position="244"/>
    </location>
</feature>
<dbReference type="AlphaFoldDB" id="A0AAD2FD99"/>
<evidence type="ECO:0000313" key="3">
    <source>
        <dbReference type="Proteomes" id="UP001295423"/>
    </source>
</evidence>
<dbReference type="PANTHER" id="PTHR33418:SF1">
    <property type="entry name" value="HELICASE-ASSOCIATED DOMAIN-CONTAINING PROTEIN"/>
    <property type="match status" value="1"/>
</dbReference>
<dbReference type="Pfam" id="PF03457">
    <property type="entry name" value="HA"/>
    <property type="match status" value="2"/>
</dbReference>
<evidence type="ECO:0000313" key="2">
    <source>
        <dbReference type="EMBL" id="CAJ1929336.1"/>
    </source>
</evidence>
<keyword evidence="3" id="KW-1185">Reference proteome</keyword>